<gene>
    <name evidence="1" type="ORF">EM151A_0281</name>
</gene>
<evidence type="ECO:0000313" key="1">
    <source>
        <dbReference type="EMBL" id="BBM13523.1"/>
    </source>
</evidence>
<dbReference type="CDD" id="cd16386">
    <property type="entry name" value="TcpC_N"/>
    <property type="match status" value="1"/>
</dbReference>
<evidence type="ECO:0008006" key="3">
    <source>
        <dbReference type="Google" id="ProtNLM"/>
    </source>
</evidence>
<dbReference type="Pfam" id="PF12642">
    <property type="entry name" value="TpcC"/>
    <property type="match status" value="1"/>
</dbReference>
<dbReference type="Proteomes" id="UP000509460">
    <property type="component" value="Chromosome"/>
</dbReference>
<dbReference type="Gene3D" id="3.10.450.540">
    <property type="match status" value="2"/>
</dbReference>
<dbReference type="AlphaFoldDB" id="A0AAI8WCL1"/>
<reference evidence="1 2" key="1">
    <citation type="submission" date="2019-07" db="EMBL/GenBank/DDBJ databases">
        <title>antibiotic susceptibility of plant-derived lactic acid bacteria.</title>
        <authorList>
            <person name="Sugiyama M."/>
            <person name="Noda M."/>
        </authorList>
    </citation>
    <scope>NUCLEOTIDE SEQUENCE [LARGE SCALE GENOMIC DNA]</scope>
    <source>
        <strain evidence="1 2">15-1A</strain>
    </source>
</reference>
<evidence type="ECO:0000313" key="2">
    <source>
        <dbReference type="Proteomes" id="UP000509460"/>
    </source>
</evidence>
<dbReference type="InterPro" id="IPR035628">
    <property type="entry name" value="TcpC_C"/>
</dbReference>
<organism evidence="1 2">
    <name type="scientific">Enterococcus mundtii</name>
    <dbReference type="NCBI Taxonomy" id="53346"/>
    <lineage>
        <taxon>Bacteria</taxon>
        <taxon>Bacillati</taxon>
        <taxon>Bacillota</taxon>
        <taxon>Bacilli</taxon>
        <taxon>Lactobacillales</taxon>
        <taxon>Enterococcaceae</taxon>
        <taxon>Enterococcus</taxon>
    </lineage>
</organism>
<sequence>MNLKKIIKKEKKEKAPRTKRLSQKKANRLVFSVFSVIAISSVVGVVRANVVATNFDNLANKVEKISEKLPEEQSNQEVYDYAALSFYATNFVKEYMDYDTSADEGKKKDRLERLSDYLSMDVETIDETGKTVLDFSREFKEASLVQVKEESDCLLVYVNVTYEVTTEDKTETITQDMVLPIQTKNHLFSIVSRPYFLAAALPQGKTEALTQGEERMEVPTQEKEAIEKFLAMFFEKYADADKQEMMLLMKEPVQTTGTTEFVSVDFNEVHYFETNQEDVRGIQVSVTFADKKTSLTHTEDFSLWITQTENSYFVNTLKHYFTEEEGNL</sequence>
<dbReference type="InterPro" id="IPR024735">
    <property type="entry name" value="TcpC"/>
</dbReference>
<accession>A0AAI8WCL1</accession>
<dbReference type="CDD" id="cd16428">
    <property type="entry name" value="TcpC_C"/>
    <property type="match status" value="1"/>
</dbReference>
<proteinExistence type="predicted"/>
<dbReference type="RefSeq" id="WP_178946419.1">
    <property type="nucleotide sequence ID" value="NZ_AP019810.1"/>
</dbReference>
<protein>
    <recommendedName>
        <fullName evidence="3">Conjugal transfer protein</fullName>
    </recommendedName>
</protein>
<dbReference type="EMBL" id="AP019810">
    <property type="protein sequence ID" value="BBM13523.1"/>
    <property type="molecule type" value="Genomic_DNA"/>
</dbReference>
<name>A0AAI8WCL1_ENTMU</name>